<evidence type="ECO:0000313" key="2">
    <source>
        <dbReference type="Proteomes" id="UP000634136"/>
    </source>
</evidence>
<organism evidence="1 2">
    <name type="scientific">Senna tora</name>
    <dbReference type="NCBI Taxonomy" id="362788"/>
    <lineage>
        <taxon>Eukaryota</taxon>
        <taxon>Viridiplantae</taxon>
        <taxon>Streptophyta</taxon>
        <taxon>Embryophyta</taxon>
        <taxon>Tracheophyta</taxon>
        <taxon>Spermatophyta</taxon>
        <taxon>Magnoliopsida</taxon>
        <taxon>eudicotyledons</taxon>
        <taxon>Gunneridae</taxon>
        <taxon>Pentapetalae</taxon>
        <taxon>rosids</taxon>
        <taxon>fabids</taxon>
        <taxon>Fabales</taxon>
        <taxon>Fabaceae</taxon>
        <taxon>Caesalpinioideae</taxon>
        <taxon>Cassia clade</taxon>
        <taxon>Senna</taxon>
    </lineage>
</organism>
<reference evidence="1" key="1">
    <citation type="submission" date="2020-09" db="EMBL/GenBank/DDBJ databases">
        <title>Genome-Enabled Discovery of Anthraquinone Biosynthesis in Senna tora.</title>
        <authorList>
            <person name="Kang S.-H."/>
            <person name="Pandey R.P."/>
            <person name="Lee C.-M."/>
            <person name="Sim J.-S."/>
            <person name="Jeong J.-T."/>
            <person name="Choi B.-S."/>
            <person name="Jung M."/>
            <person name="Ginzburg D."/>
            <person name="Zhao K."/>
            <person name="Won S.Y."/>
            <person name="Oh T.-J."/>
            <person name="Yu Y."/>
            <person name="Kim N.-H."/>
            <person name="Lee O.R."/>
            <person name="Lee T.-H."/>
            <person name="Bashyal P."/>
            <person name="Kim T.-S."/>
            <person name="Lee W.-H."/>
            <person name="Kawkins C."/>
            <person name="Kim C.-K."/>
            <person name="Kim J.S."/>
            <person name="Ahn B.O."/>
            <person name="Rhee S.Y."/>
            <person name="Sohng J.K."/>
        </authorList>
    </citation>
    <scope>NUCLEOTIDE SEQUENCE</scope>
    <source>
        <tissue evidence="1">Leaf</tissue>
    </source>
</reference>
<comment type="caution">
    <text evidence="1">The sequence shown here is derived from an EMBL/GenBank/DDBJ whole genome shotgun (WGS) entry which is preliminary data.</text>
</comment>
<sequence length="39" mass="4360">MDMGEKGELYDTASLNANVDRNGNSVARKRIRVQHPSQT</sequence>
<gene>
    <name evidence="1" type="ORF">G2W53_019901</name>
</gene>
<dbReference type="AlphaFoldDB" id="A0A834TUX6"/>
<protein>
    <submittedName>
        <fullName evidence="1">Uncharacterized protein</fullName>
    </submittedName>
</protein>
<dbReference type="Proteomes" id="UP000634136">
    <property type="component" value="Unassembled WGS sequence"/>
</dbReference>
<keyword evidence="2" id="KW-1185">Reference proteome</keyword>
<proteinExistence type="predicted"/>
<dbReference type="EMBL" id="JAAIUW010000006">
    <property type="protein sequence ID" value="KAF7828737.1"/>
    <property type="molecule type" value="Genomic_DNA"/>
</dbReference>
<accession>A0A834TUX6</accession>
<name>A0A834TUX6_9FABA</name>
<evidence type="ECO:0000313" key="1">
    <source>
        <dbReference type="EMBL" id="KAF7828737.1"/>
    </source>
</evidence>